<evidence type="ECO:0000313" key="1">
    <source>
        <dbReference type="EMBL" id="QHS93810.1"/>
    </source>
</evidence>
<organism evidence="1">
    <name type="scientific">viral metagenome</name>
    <dbReference type="NCBI Taxonomy" id="1070528"/>
    <lineage>
        <taxon>unclassified sequences</taxon>
        <taxon>metagenomes</taxon>
        <taxon>organismal metagenomes</taxon>
    </lineage>
</organism>
<accession>A0A6C0BP39</accession>
<dbReference type="EMBL" id="MN739210">
    <property type="protein sequence ID" value="QHS93810.1"/>
    <property type="molecule type" value="Genomic_DNA"/>
</dbReference>
<dbReference type="InterPro" id="IPR027417">
    <property type="entry name" value="P-loop_NTPase"/>
</dbReference>
<sequence>MSGLYNIQQFQPQKAKPFSTWLIVGARGSGKSTLLENLLFHLRGHIEFPMAMTPTVSTIRMLEKHMPGSLIHHGYDFEAADKFVSDCKELVKRGKIRKVGFFNDDCMFDSKVMKTTTQRYLHLNGRHIRCTEITISQYSMIVPPVIRGNIDYVISLKEPSKNNKKKLYEYFFGCFPTYSDFNRVFTSLTENHGAIVMDRTGNATTVNDCIFHYRAPPVTPPFTLGKRVFFVLDQAKRALKRRQNKTQGPQRVV</sequence>
<reference evidence="1" key="1">
    <citation type="journal article" date="2020" name="Nature">
        <title>Giant virus diversity and host interactions through global metagenomics.</title>
        <authorList>
            <person name="Schulz F."/>
            <person name="Roux S."/>
            <person name="Paez-Espino D."/>
            <person name="Jungbluth S."/>
            <person name="Walsh D.A."/>
            <person name="Denef V.J."/>
            <person name="McMahon K.D."/>
            <person name="Konstantinidis K.T."/>
            <person name="Eloe-Fadrosh E.A."/>
            <person name="Kyrpides N.C."/>
            <person name="Woyke T."/>
        </authorList>
    </citation>
    <scope>NUCLEOTIDE SEQUENCE</scope>
    <source>
        <strain evidence="1">GVMAG-M-3300018080-19</strain>
    </source>
</reference>
<dbReference type="AlphaFoldDB" id="A0A6C0BP39"/>
<protein>
    <submittedName>
        <fullName evidence="1">Uncharacterized protein</fullName>
    </submittedName>
</protein>
<proteinExistence type="predicted"/>
<name>A0A6C0BP39_9ZZZZ</name>
<dbReference type="SUPFAM" id="SSF52540">
    <property type="entry name" value="P-loop containing nucleoside triphosphate hydrolases"/>
    <property type="match status" value="1"/>
</dbReference>